<dbReference type="RefSeq" id="WP_091832560.1">
    <property type="nucleotide sequence ID" value="NZ_FNZK01000013.1"/>
</dbReference>
<dbReference type="CDD" id="cd06261">
    <property type="entry name" value="TM_PBP2"/>
    <property type="match status" value="1"/>
</dbReference>
<feature type="domain" description="ABC transmembrane type-1" evidence="7">
    <location>
        <begin position="19"/>
        <end position="218"/>
    </location>
</feature>
<evidence type="ECO:0000313" key="9">
    <source>
        <dbReference type="Proteomes" id="UP000199662"/>
    </source>
</evidence>
<dbReference type="Proteomes" id="UP000199662">
    <property type="component" value="Unassembled WGS sequence"/>
</dbReference>
<evidence type="ECO:0000313" key="8">
    <source>
        <dbReference type="EMBL" id="SEJ67324.1"/>
    </source>
</evidence>
<keyword evidence="4 6" id="KW-1133">Transmembrane helix</keyword>
<dbReference type="Gene3D" id="1.10.3720.10">
    <property type="entry name" value="MetI-like"/>
    <property type="match status" value="1"/>
</dbReference>
<dbReference type="GO" id="GO:0055085">
    <property type="term" value="P:transmembrane transport"/>
    <property type="evidence" value="ECO:0007669"/>
    <property type="project" value="InterPro"/>
</dbReference>
<dbReference type="PROSITE" id="PS50928">
    <property type="entry name" value="ABC_TM1"/>
    <property type="match status" value="1"/>
</dbReference>
<protein>
    <submittedName>
        <fullName evidence="8">L-cystine transport system permease protein</fullName>
    </submittedName>
</protein>
<feature type="transmembrane region" description="Helical" evidence="6">
    <location>
        <begin position="202"/>
        <end position="224"/>
    </location>
</feature>
<evidence type="ECO:0000256" key="5">
    <source>
        <dbReference type="ARBA" id="ARBA00023136"/>
    </source>
</evidence>
<accession>A0A1H7ARR3</accession>
<dbReference type="InterPro" id="IPR000515">
    <property type="entry name" value="MetI-like"/>
</dbReference>
<dbReference type="InterPro" id="IPR043429">
    <property type="entry name" value="ArtM/GltK/GlnP/TcyL/YhdX-like"/>
</dbReference>
<dbReference type="Pfam" id="PF00528">
    <property type="entry name" value="BPD_transp_1"/>
    <property type="match status" value="1"/>
</dbReference>
<keyword evidence="2 6" id="KW-0812">Transmembrane</keyword>
<reference evidence="9" key="1">
    <citation type="submission" date="2016-10" db="EMBL/GenBank/DDBJ databases">
        <authorList>
            <person name="Varghese N."/>
            <person name="Submissions S."/>
        </authorList>
    </citation>
    <scope>NUCLEOTIDE SEQUENCE [LARGE SCALE GENOMIC DNA]</scope>
    <source>
        <strain evidence="9">DSM 2179</strain>
    </source>
</reference>
<evidence type="ECO:0000256" key="2">
    <source>
        <dbReference type="ARBA" id="ARBA00022692"/>
    </source>
</evidence>
<organism evidence="8 9">
    <name type="scientific">Propionispira arboris</name>
    <dbReference type="NCBI Taxonomy" id="84035"/>
    <lineage>
        <taxon>Bacteria</taxon>
        <taxon>Bacillati</taxon>
        <taxon>Bacillota</taxon>
        <taxon>Negativicutes</taxon>
        <taxon>Selenomonadales</taxon>
        <taxon>Selenomonadaceae</taxon>
        <taxon>Propionispira</taxon>
    </lineage>
</organism>
<dbReference type="STRING" id="84035.SAMN05660742_11376"/>
<dbReference type="EMBL" id="FNZK01000013">
    <property type="protein sequence ID" value="SEJ67324.1"/>
    <property type="molecule type" value="Genomic_DNA"/>
</dbReference>
<evidence type="ECO:0000256" key="3">
    <source>
        <dbReference type="ARBA" id="ARBA00022970"/>
    </source>
</evidence>
<dbReference type="GO" id="GO:0006865">
    <property type="term" value="P:amino acid transport"/>
    <property type="evidence" value="ECO:0007669"/>
    <property type="project" value="UniProtKB-KW"/>
</dbReference>
<gene>
    <name evidence="8" type="ORF">SAMN05660742_11376</name>
</gene>
<evidence type="ECO:0000256" key="4">
    <source>
        <dbReference type="ARBA" id="ARBA00022989"/>
    </source>
</evidence>
<comment type="subcellular location">
    <subcellularLocation>
        <location evidence="6">Cell membrane</location>
        <topology evidence="6">Multi-pass membrane protein</topology>
    </subcellularLocation>
    <subcellularLocation>
        <location evidence="1">Membrane</location>
        <topology evidence="1">Multi-pass membrane protein</topology>
    </subcellularLocation>
</comment>
<dbReference type="PANTHER" id="PTHR30614:SF0">
    <property type="entry name" value="L-CYSTINE TRANSPORT SYSTEM PERMEASE PROTEIN TCYL"/>
    <property type="match status" value="1"/>
</dbReference>
<dbReference type="AlphaFoldDB" id="A0A1H7ARR3"/>
<dbReference type="PANTHER" id="PTHR30614">
    <property type="entry name" value="MEMBRANE COMPONENT OF AMINO ACID ABC TRANSPORTER"/>
    <property type="match status" value="1"/>
</dbReference>
<proteinExistence type="inferred from homology"/>
<keyword evidence="9" id="KW-1185">Reference proteome</keyword>
<evidence type="ECO:0000259" key="7">
    <source>
        <dbReference type="PROSITE" id="PS50928"/>
    </source>
</evidence>
<feature type="transmembrane region" description="Helical" evidence="6">
    <location>
        <begin position="103"/>
        <end position="121"/>
    </location>
</feature>
<sequence>MEINYKFLIDTFYIVLAAVPTTLKLTIIPLLAAAPFAFTIALIRLQKGKSLWKVPVSAYVTFVRGTPIVLQILMIYSLLPSLLNALMKAWSFDINVFDWDPIFYAYIVFTLNIIALLSEVLRSAFGSVEKGQLEAAECAGLTKVQAYVHILLPQAMVVAMPNLCNLTVNLIKGTSLAFLMTVKDMTAVAKVSASYGYNYIEAYLDVFVGYIIICSIAQVLFHFAEAHMGRYRLSKQK</sequence>
<dbReference type="SUPFAM" id="SSF161098">
    <property type="entry name" value="MetI-like"/>
    <property type="match status" value="1"/>
</dbReference>
<keyword evidence="5 6" id="KW-0472">Membrane</keyword>
<feature type="transmembrane region" description="Helical" evidence="6">
    <location>
        <begin position="12"/>
        <end position="45"/>
    </location>
</feature>
<feature type="transmembrane region" description="Helical" evidence="6">
    <location>
        <begin position="57"/>
        <end position="83"/>
    </location>
</feature>
<dbReference type="InterPro" id="IPR035906">
    <property type="entry name" value="MetI-like_sf"/>
</dbReference>
<dbReference type="GO" id="GO:0005886">
    <property type="term" value="C:plasma membrane"/>
    <property type="evidence" value="ECO:0007669"/>
    <property type="project" value="UniProtKB-SubCell"/>
</dbReference>
<keyword evidence="3" id="KW-0029">Amino-acid transport</keyword>
<keyword evidence="6" id="KW-0813">Transport</keyword>
<comment type="similarity">
    <text evidence="6">Belongs to the binding-protein-dependent transport system permease family.</text>
</comment>
<name>A0A1H7ARR3_9FIRM</name>
<evidence type="ECO:0000256" key="1">
    <source>
        <dbReference type="ARBA" id="ARBA00004141"/>
    </source>
</evidence>
<evidence type="ECO:0000256" key="6">
    <source>
        <dbReference type="RuleBase" id="RU363032"/>
    </source>
</evidence>